<dbReference type="RefSeq" id="WP_168607423.1">
    <property type="nucleotide sequence ID" value="NZ_CP038852.1"/>
</dbReference>
<dbReference type="EMBL" id="CP038852">
    <property type="protein sequence ID" value="QIZ21565.1"/>
    <property type="molecule type" value="Genomic_DNA"/>
</dbReference>
<feature type="coiled-coil region" evidence="4">
    <location>
        <begin position="3"/>
        <end position="30"/>
    </location>
</feature>
<dbReference type="Pfam" id="PF12236">
    <property type="entry name" value="Head-tail_con"/>
    <property type="match status" value="1"/>
</dbReference>
<dbReference type="Proteomes" id="UP000501094">
    <property type="component" value="Chromosome"/>
</dbReference>
<accession>A0A6H1Q5S7</accession>
<name>A0A6H1Q5S7_9PROT</name>
<evidence type="ECO:0000313" key="7">
    <source>
        <dbReference type="Proteomes" id="UP000501094"/>
    </source>
</evidence>
<organism evidence="6 7">
    <name type="scientific">Candidatus Pelagibacter giovannonii</name>
    <dbReference type="NCBI Taxonomy" id="2563896"/>
    <lineage>
        <taxon>Bacteria</taxon>
        <taxon>Pseudomonadati</taxon>
        <taxon>Pseudomonadota</taxon>
        <taxon>Alphaproteobacteria</taxon>
        <taxon>Candidatus Pelagibacterales</taxon>
        <taxon>Candidatus Pelagibacteraceae</taxon>
        <taxon>Candidatus Pelagibacter</taxon>
    </lineage>
</organism>
<keyword evidence="2" id="KW-1188">Viral release from host cell</keyword>
<feature type="region of interest" description="Disordered" evidence="5">
    <location>
        <begin position="518"/>
        <end position="538"/>
    </location>
</feature>
<evidence type="ECO:0000256" key="3">
    <source>
        <dbReference type="ARBA" id="ARBA00023219"/>
    </source>
</evidence>
<sequence length="538" mass="61684">MQSQEFRTLAKQLKDNLSRLMEKRSNWESHWQEVADLMLPRKAEITKERARGDKRHIQIFDGTAVHALELLAASLHGMLTSSANRWFSLRYRETGLNESDEAKEWLEDSTQRMYDVISKSNFQQEIFECYHDLIAFGTSCLMVEEDQEDVLNFSARHIKEIYIQENKKGFVDTIYRRFKMPAQAVVSKFGFENVSREIQNTVNKNPFDDIDLVHVVRPRIDFDPNKKDKKNMPFQSVYFEYGSGHIISLGGFLENPYVIPRYLKASTEMYGRSPGMSALSDCKVLNKMVEHSLKAAAKQIDPPLLIPDDGMLAPIRMSPGSINYYRSGSRDRIEPLNINANTSITINNENQRRDAINKMFHIDQLVVTENRNMTATEVIQRQEEKMRILGPVLGRLQSELLSPLITRVFNILLRNDLFMEAPDILGQQELKIEFVSPMALAQRGQELQSLMRGLEIFGSLAQTMPVMDYIDEDGLVKNIIEILGLPAKVIKSDQQVQEIREGRAQQEAQMAEQQQQMAETEMAKNAAPMAKELLNGSQ</sequence>
<evidence type="ECO:0000256" key="1">
    <source>
        <dbReference type="ARBA" id="ARBA00004328"/>
    </source>
</evidence>
<evidence type="ECO:0000313" key="6">
    <source>
        <dbReference type="EMBL" id="QIZ21565.1"/>
    </source>
</evidence>
<dbReference type="AlphaFoldDB" id="A0A6H1Q5S7"/>
<reference evidence="6 7" key="1">
    <citation type="journal article" date="2020" name="Nat. Microbiol.">
        <title>Lysogenic host-virus interactions in SAR11 marine bacteria.</title>
        <authorList>
            <person name="Morris R.M."/>
            <person name="Cain K.R."/>
            <person name="Hvorecny K.L."/>
            <person name="Kollman J.M."/>
        </authorList>
    </citation>
    <scope>NUCLEOTIDE SEQUENCE [LARGE SCALE GENOMIC DNA]</scope>
    <source>
        <strain evidence="6 7">NP1</strain>
    </source>
</reference>
<evidence type="ECO:0000256" key="5">
    <source>
        <dbReference type="SAM" id="MobiDB-lite"/>
    </source>
</evidence>
<proteinExistence type="predicted"/>
<dbReference type="InterPro" id="IPR020991">
    <property type="entry name" value="Connector_podovirus"/>
</dbReference>
<keyword evidence="3" id="KW-0231">Viral genome packaging</keyword>
<evidence type="ECO:0000256" key="2">
    <source>
        <dbReference type="ARBA" id="ARBA00022612"/>
    </source>
</evidence>
<dbReference type="KEGG" id="peg:E5R92_07195"/>
<keyword evidence="4" id="KW-0175">Coiled coil</keyword>
<protein>
    <submittedName>
        <fullName evidence="6">Head-tail connector protein</fullName>
    </submittedName>
</protein>
<comment type="subcellular location">
    <subcellularLocation>
        <location evidence="1">Virion</location>
    </subcellularLocation>
</comment>
<keyword evidence="7" id="KW-1185">Reference proteome</keyword>
<evidence type="ECO:0000256" key="4">
    <source>
        <dbReference type="SAM" id="Coils"/>
    </source>
</evidence>
<gene>
    <name evidence="6" type="ORF">E5R92_07195</name>
</gene>